<dbReference type="Pfam" id="PF04308">
    <property type="entry name" value="RNaseH_like"/>
    <property type="match status" value="1"/>
</dbReference>
<dbReference type="EMBL" id="PEVY01000004">
    <property type="protein sequence ID" value="PIU75550.1"/>
    <property type="molecule type" value="Genomic_DNA"/>
</dbReference>
<name>A0A2M7AY42_9BACT</name>
<evidence type="ECO:0008006" key="3">
    <source>
        <dbReference type="Google" id="ProtNLM"/>
    </source>
</evidence>
<reference evidence="2" key="1">
    <citation type="submission" date="2017-09" db="EMBL/GenBank/DDBJ databases">
        <title>Depth-based differentiation of microbial function through sediment-hosted aquifers and enrichment of novel symbionts in the deep terrestrial subsurface.</title>
        <authorList>
            <person name="Probst A.J."/>
            <person name="Ladd B."/>
            <person name="Jarett J.K."/>
            <person name="Geller-Mcgrath D.E."/>
            <person name="Sieber C.M.K."/>
            <person name="Emerson J.B."/>
            <person name="Anantharaman K."/>
            <person name="Thomas B.C."/>
            <person name="Malmstrom R."/>
            <person name="Stieglmeier M."/>
            <person name="Klingl A."/>
            <person name="Woyke T."/>
            <person name="Ryan C.M."/>
            <person name="Banfield J.F."/>
        </authorList>
    </citation>
    <scope>NUCLEOTIDE SEQUENCE [LARGE SCALE GENOMIC DNA]</scope>
</reference>
<dbReference type="AlphaFoldDB" id="A0A2M7AY42"/>
<accession>A0A2M7AY42</accession>
<organism evidence="1 2">
    <name type="scientific">Candidatus Portnoybacteria bacterium CG06_land_8_20_14_3_00_39_12</name>
    <dbReference type="NCBI Taxonomy" id="1974809"/>
    <lineage>
        <taxon>Bacteria</taxon>
        <taxon>Candidatus Portnoyibacteriota</taxon>
    </lineage>
</organism>
<protein>
    <recommendedName>
        <fullName evidence="3">DUF458 domain-containing protein</fullName>
    </recommendedName>
</protein>
<gene>
    <name evidence="1" type="ORF">COS76_00240</name>
</gene>
<evidence type="ECO:0000313" key="2">
    <source>
        <dbReference type="Proteomes" id="UP000228775"/>
    </source>
</evidence>
<proteinExistence type="predicted"/>
<dbReference type="PANTHER" id="PTHR39961">
    <property type="entry name" value="HYPOTHETICAL CYTOSOLIC PROTEIN"/>
    <property type="match status" value="1"/>
</dbReference>
<sequence length="162" mass="18585">MLDKKEFRSPTLGQLGLKQVSQEILDYIHAQPKNRYKIVIGTDSESHDRVDFVSAVVVQRVGFGGRYFWQRTFCDKMPSLRQRIYEEVNLSLILAQKVLEQLRNRLDDEILTKGFEIHIDAGQNGETREMLKEVVGMVRGNGFNVKTKPEAYCASNVADKHV</sequence>
<evidence type="ECO:0000313" key="1">
    <source>
        <dbReference type="EMBL" id="PIU75550.1"/>
    </source>
</evidence>
<dbReference type="Proteomes" id="UP000228775">
    <property type="component" value="Unassembled WGS sequence"/>
</dbReference>
<dbReference type="InterPro" id="IPR007405">
    <property type="entry name" value="Phage_KVP40_Orf299"/>
</dbReference>
<comment type="caution">
    <text evidence="1">The sequence shown here is derived from an EMBL/GenBank/DDBJ whole genome shotgun (WGS) entry which is preliminary data.</text>
</comment>
<dbReference type="PANTHER" id="PTHR39961:SF1">
    <property type="entry name" value="DUF458 DOMAIN-CONTAINING PROTEIN"/>
    <property type="match status" value="1"/>
</dbReference>